<gene>
    <name evidence="1" type="ORF">ERS852572_00383</name>
</gene>
<protein>
    <submittedName>
        <fullName evidence="1">Uncharacterized protein</fullName>
    </submittedName>
</protein>
<reference evidence="1 2" key="1">
    <citation type="submission" date="2015-09" db="EMBL/GenBank/DDBJ databases">
        <authorList>
            <consortium name="Pathogen Informatics"/>
        </authorList>
    </citation>
    <scope>NUCLEOTIDE SEQUENCE [LARGE SCALE GENOMIC DNA]</scope>
    <source>
        <strain evidence="1 2">2789STDY5834960</strain>
    </source>
</reference>
<dbReference type="EMBL" id="CYXZ01000003">
    <property type="protein sequence ID" value="CUM77192.1"/>
    <property type="molecule type" value="Genomic_DNA"/>
</dbReference>
<dbReference type="PaxDb" id="166486-ERS852572_00383"/>
<dbReference type="Proteomes" id="UP000095350">
    <property type="component" value="Unassembled WGS sequence"/>
</dbReference>
<evidence type="ECO:0000313" key="1">
    <source>
        <dbReference type="EMBL" id="CUM77192.1"/>
    </source>
</evidence>
<dbReference type="AlphaFoldDB" id="A0A173RH18"/>
<organism evidence="1 2">
    <name type="scientific">Roseburia intestinalis</name>
    <dbReference type="NCBI Taxonomy" id="166486"/>
    <lineage>
        <taxon>Bacteria</taxon>
        <taxon>Bacillati</taxon>
        <taxon>Bacillota</taxon>
        <taxon>Clostridia</taxon>
        <taxon>Lachnospirales</taxon>
        <taxon>Lachnospiraceae</taxon>
        <taxon>Roseburia</taxon>
    </lineage>
</organism>
<accession>A0A173RH18</accession>
<sequence length="38" mass="4668">MILVMCYNKCSIYAMEKETNCVADDTREERQEWIQIYF</sequence>
<evidence type="ECO:0000313" key="2">
    <source>
        <dbReference type="Proteomes" id="UP000095350"/>
    </source>
</evidence>
<name>A0A173RH18_9FIRM</name>
<proteinExistence type="predicted"/>